<keyword evidence="1" id="KW-0812">Transmembrane</keyword>
<evidence type="ECO:0000256" key="1">
    <source>
        <dbReference type="SAM" id="Phobius"/>
    </source>
</evidence>
<dbReference type="RefSeq" id="WP_179611357.1">
    <property type="nucleotide sequence ID" value="NZ_JACBZV010000002.1"/>
</dbReference>
<evidence type="ECO:0000313" key="4">
    <source>
        <dbReference type="Proteomes" id="UP000535276"/>
    </source>
</evidence>
<accession>A0A7Z0IXY9</accession>
<proteinExistence type="predicted"/>
<comment type="caution">
    <text evidence="3">The sequence shown here is derived from an EMBL/GenBank/DDBJ whole genome shotgun (WGS) entry which is preliminary data.</text>
</comment>
<reference evidence="3 4" key="1">
    <citation type="submission" date="2020-07" db="EMBL/GenBank/DDBJ databases">
        <title>Genomic Encyclopedia of Type Strains, Phase IV (KMG-V): Genome sequencing to study the core and pangenomes of soil and plant-associated prokaryotes.</title>
        <authorList>
            <person name="Whitman W."/>
        </authorList>
    </citation>
    <scope>NUCLEOTIDE SEQUENCE [LARGE SCALE GENOMIC DNA]</scope>
    <source>
        <strain evidence="3 4">SEMIA 4052</strain>
    </source>
</reference>
<keyword evidence="1" id="KW-1133">Transmembrane helix</keyword>
<feature type="transmembrane region" description="Helical" evidence="1">
    <location>
        <begin position="104"/>
        <end position="124"/>
    </location>
</feature>
<organism evidence="3 4">
    <name type="scientific">Rhizobium leguminosarum</name>
    <dbReference type="NCBI Taxonomy" id="384"/>
    <lineage>
        <taxon>Bacteria</taxon>
        <taxon>Pseudomonadati</taxon>
        <taxon>Pseudomonadota</taxon>
        <taxon>Alphaproteobacteria</taxon>
        <taxon>Hyphomicrobiales</taxon>
        <taxon>Rhizobiaceae</taxon>
        <taxon>Rhizobium/Agrobacterium group</taxon>
        <taxon>Rhizobium</taxon>
    </lineage>
</organism>
<evidence type="ECO:0000256" key="2">
    <source>
        <dbReference type="SAM" id="SignalP"/>
    </source>
</evidence>
<sequence>MTARRLRDAPGSQTLAASMMRLFISVSAIAMPTSAFAQDGIGHLADFWSGFNCLPSTFDHTIAMLLVGLFSFRLGGRAVWLLPGAFIVIMFLGSRIGIAGALPFIGSGASLSLVLFGAIVAFNIKIPVNATMSFAGVFALLHGQMLGEEVNGNFGGVAYLGGFAAATVLLDAAGAALAWAIAGIDDGWGPIDARTGFGTSATAGFGVGAAVF</sequence>
<feature type="signal peptide" evidence="2">
    <location>
        <begin position="1"/>
        <end position="37"/>
    </location>
</feature>
<feature type="transmembrane region" description="Helical" evidence="1">
    <location>
        <begin position="79"/>
        <end position="98"/>
    </location>
</feature>
<feature type="transmembrane region" description="Helical" evidence="1">
    <location>
        <begin position="47"/>
        <end position="72"/>
    </location>
</feature>
<evidence type="ECO:0000313" key="3">
    <source>
        <dbReference type="EMBL" id="NYJ11059.1"/>
    </source>
</evidence>
<feature type="chain" id="PRO_5031392655" evidence="2">
    <location>
        <begin position="38"/>
        <end position="212"/>
    </location>
</feature>
<name>A0A7Z0IXY9_RHILE</name>
<dbReference type="EMBL" id="JACBZV010000002">
    <property type="protein sequence ID" value="NYJ11059.1"/>
    <property type="molecule type" value="Genomic_DNA"/>
</dbReference>
<keyword evidence="1" id="KW-0472">Membrane</keyword>
<dbReference type="InterPro" id="IPR007038">
    <property type="entry name" value="HupE_UreJ"/>
</dbReference>
<dbReference type="AlphaFoldDB" id="A0A7Z0IXY9"/>
<dbReference type="Proteomes" id="UP000535276">
    <property type="component" value="Unassembled WGS sequence"/>
</dbReference>
<protein>
    <submittedName>
        <fullName evidence="3">Urease accessory protein</fullName>
    </submittedName>
</protein>
<dbReference type="Pfam" id="PF04955">
    <property type="entry name" value="HupE_UreJ"/>
    <property type="match status" value="1"/>
</dbReference>
<keyword evidence="2" id="KW-0732">Signal</keyword>
<gene>
    <name evidence="3" type="ORF">GGI64_002106</name>
</gene>